<dbReference type="InterPro" id="IPR018490">
    <property type="entry name" value="cNMP-bd_dom_sf"/>
</dbReference>
<proteinExistence type="predicted"/>
<dbReference type="Pfam" id="PF13545">
    <property type="entry name" value="HTH_Crp_2"/>
    <property type="match status" value="1"/>
</dbReference>
<evidence type="ECO:0000256" key="3">
    <source>
        <dbReference type="ARBA" id="ARBA00023163"/>
    </source>
</evidence>
<dbReference type="EMBL" id="JAQQDR010000007">
    <property type="protein sequence ID" value="MFM0240602.1"/>
    <property type="molecule type" value="Genomic_DNA"/>
</dbReference>
<organism evidence="5 6">
    <name type="scientific">Paraburkholderia phytofirmans</name>
    <dbReference type="NCBI Taxonomy" id="261302"/>
    <lineage>
        <taxon>Bacteria</taxon>
        <taxon>Pseudomonadati</taxon>
        <taxon>Pseudomonadota</taxon>
        <taxon>Betaproteobacteria</taxon>
        <taxon>Burkholderiales</taxon>
        <taxon>Burkholderiaceae</taxon>
        <taxon>Paraburkholderia</taxon>
    </lineage>
</organism>
<dbReference type="SUPFAM" id="SSF46785">
    <property type="entry name" value="Winged helix' DNA-binding domain"/>
    <property type="match status" value="1"/>
</dbReference>
<dbReference type="SMART" id="SM00100">
    <property type="entry name" value="cNMP"/>
    <property type="match status" value="1"/>
</dbReference>
<evidence type="ECO:0000256" key="2">
    <source>
        <dbReference type="ARBA" id="ARBA00023125"/>
    </source>
</evidence>
<keyword evidence="1" id="KW-0805">Transcription regulation</keyword>
<keyword evidence="2" id="KW-0238">DNA-binding</keyword>
<comment type="caution">
    <text evidence="5">The sequence shown here is derived from an EMBL/GenBank/DDBJ whole genome shotgun (WGS) entry which is preliminary data.</text>
</comment>
<dbReference type="InterPro" id="IPR036388">
    <property type="entry name" value="WH-like_DNA-bd_sf"/>
</dbReference>
<evidence type="ECO:0000313" key="5">
    <source>
        <dbReference type="EMBL" id="MFM0240602.1"/>
    </source>
</evidence>
<reference evidence="5 6" key="1">
    <citation type="journal article" date="2024" name="Chem. Sci.">
        <title>Discovery of megapolipeptins by genome mining of a Burkholderiales bacteria collection.</title>
        <authorList>
            <person name="Paulo B.S."/>
            <person name="Recchia M.J.J."/>
            <person name="Lee S."/>
            <person name="Fergusson C.H."/>
            <person name="Romanowski S.B."/>
            <person name="Hernandez A."/>
            <person name="Krull N."/>
            <person name="Liu D.Y."/>
            <person name="Cavanagh H."/>
            <person name="Bos A."/>
            <person name="Gray C.A."/>
            <person name="Murphy B.T."/>
            <person name="Linington R.G."/>
            <person name="Eustaquio A.S."/>
        </authorList>
    </citation>
    <scope>NUCLEOTIDE SEQUENCE [LARGE SCALE GENOMIC DNA]</scope>
    <source>
        <strain evidence="5 6">RL17-351-BIE-A</strain>
    </source>
</reference>
<dbReference type="Proteomes" id="UP001629274">
    <property type="component" value="Unassembled WGS sequence"/>
</dbReference>
<protein>
    <submittedName>
        <fullName evidence="5">Crp/Fnr family transcriptional regulator</fullName>
    </submittedName>
</protein>
<gene>
    <name evidence="5" type="ORF">PQR03_20965</name>
</gene>
<keyword evidence="3" id="KW-0804">Transcription</keyword>
<accession>A0ABW9BJM1</accession>
<dbReference type="InterPro" id="IPR012318">
    <property type="entry name" value="HTH_CRP"/>
</dbReference>
<dbReference type="SMART" id="SM00419">
    <property type="entry name" value="HTH_CRP"/>
    <property type="match status" value="1"/>
</dbReference>
<evidence type="ECO:0000259" key="4">
    <source>
        <dbReference type="PROSITE" id="PS50042"/>
    </source>
</evidence>
<dbReference type="InterPro" id="IPR014710">
    <property type="entry name" value="RmlC-like_jellyroll"/>
</dbReference>
<dbReference type="PANTHER" id="PTHR24567">
    <property type="entry name" value="CRP FAMILY TRANSCRIPTIONAL REGULATORY PROTEIN"/>
    <property type="match status" value="1"/>
</dbReference>
<name>A0ABW9BJM1_9BURK</name>
<dbReference type="Pfam" id="PF00027">
    <property type="entry name" value="cNMP_binding"/>
    <property type="match status" value="1"/>
</dbReference>
<dbReference type="SUPFAM" id="SSF51206">
    <property type="entry name" value="cAMP-binding domain-like"/>
    <property type="match status" value="1"/>
</dbReference>
<dbReference type="Gene3D" id="2.60.120.10">
    <property type="entry name" value="Jelly Rolls"/>
    <property type="match status" value="1"/>
</dbReference>
<evidence type="ECO:0000313" key="6">
    <source>
        <dbReference type="Proteomes" id="UP001629274"/>
    </source>
</evidence>
<dbReference type="InterPro" id="IPR000595">
    <property type="entry name" value="cNMP-bd_dom"/>
</dbReference>
<evidence type="ECO:0000256" key="1">
    <source>
        <dbReference type="ARBA" id="ARBA00023015"/>
    </source>
</evidence>
<keyword evidence="6" id="KW-1185">Reference proteome</keyword>
<dbReference type="InterPro" id="IPR050397">
    <property type="entry name" value="Env_Response_Regulators"/>
</dbReference>
<dbReference type="PROSITE" id="PS50042">
    <property type="entry name" value="CNMP_BINDING_3"/>
    <property type="match status" value="1"/>
</dbReference>
<dbReference type="InterPro" id="IPR036390">
    <property type="entry name" value="WH_DNA-bd_sf"/>
</dbReference>
<dbReference type="Gene3D" id="1.10.10.10">
    <property type="entry name" value="Winged helix-like DNA-binding domain superfamily/Winged helix DNA-binding domain"/>
    <property type="match status" value="1"/>
</dbReference>
<dbReference type="PANTHER" id="PTHR24567:SF74">
    <property type="entry name" value="HTH-TYPE TRANSCRIPTIONAL REGULATOR ARCR"/>
    <property type="match status" value="1"/>
</dbReference>
<feature type="domain" description="Cyclic nucleotide-binding" evidence="4">
    <location>
        <begin position="14"/>
        <end position="124"/>
    </location>
</feature>
<sequence>MTMTNQLCRRGNRLLEALTTQEWEALAPHLELVELTTGQLLSKSGELIRTVYFPVTAIVSLLQTMENGSSVEIAAIGRDGTTGVPILTGGDTMPASVQAQCGGFAHRISANALREALSDCASLRSLMLLYMQALLTQVAQTAACNRLHRIDEQLCRWLLVDIDRSGTSDLQVTHQMIADMLGVRREGVTEASGKLSAADLIHHSRGRVRILDRTGLEARACECYGIVKCEFDRLLPRLSALEATR</sequence>